<name>A0A9N9LR25_9HELO</name>
<proteinExistence type="predicted"/>
<keyword evidence="2" id="KW-1185">Reference proteome</keyword>
<evidence type="ECO:0000313" key="1">
    <source>
        <dbReference type="EMBL" id="CAG8979013.1"/>
    </source>
</evidence>
<comment type="caution">
    <text evidence="1">The sequence shown here is derived from an EMBL/GenBank/DDBJ whole genome shotgun (WGS) entry which is preliminary data.</text>
</comment>
<accession>A0A9N9LR25</accession>
<sequence>MASLRASKESWNTGKVERTIVLTMKNNKFRTGRTVRRKWKGACKPMHYTLQGWTYSALLSNERQGTESVNPDS</sequence>
<gene>
    <name evidence="1" type="ORF">HYALB_00009915</name>
</gene>
<dbReference type="Proteomes" id="UP000701801">
    <property type="component" value="Unassembled WGS sequence"/>
</dbReference>
<dbReference type="EMBL" id="CAJVRM010000292">
    <property type="protein sequence ID" value="CAG8979013.1"/>
    <property type="molecule type" value="Genomic_DNA"/>
</dbReference>
<protein>
    <submittedName>
        <fullName evidence="1">Uncharacterized protein</fullName>
    </submittedName>
</protein>
<evidence type="ECO:0000313" key="2">
    <source>
        <dbReference type="Proteomes" id="UP000701801"/>
    </source>
</evidence>
<dbReference type="AlphaFoldDB" id="A0A9N9LR25"/>
<reference evidence="1" key="1">
    <citation type="submission" date="2021-07" db="EMBL/GenBank/DDBJ databases">
        <authorList>
            <person name="Durling M."/>
        </authorList>
    </citation>
    <scope>NUCLEOTIDE SEQUENCE</scope>
</reference>
<organism evidence="1 2">
    <name type="scientific">Hymenoscyphus albidus</name>
    <dbReference type="NCBI Taxonomy" id="595503"/>
    <lineage>
        <taxon>Eukaryota</taxon>
        <taxon>Fungi</taxon>
        <taxon>Dikarya</taxon>
        <taxon>Ascomycota</taxon>
        <taxon>Pezizomycotina</taxon>
        <taxon>Leotiomycetes</taxon>
        <taxon>Helotiales</taxon>
        <taxon>Helotiaceae</taxon>
        <taxon>Hymenoscyphus</taxon>
    </lineage>
</organism>